<dbReference type="InterPro" id="IPR020828">
    <property type="entry name" value="GlycerAld_3-P_DH_NAD(P)-bd"/>
</dbReference>
<dbReference type="PROSITE" id="PS00071">
    <property type="entry name" value="GAPDH"/>
    <property type="match status" value="1"/>
</dbReference>
<dbReference type="PIRSF" id="PIRSF000149">
    <property type="entry name" value="GAP_DH"/>
    <property type="match status" value="1"/>
</dbReference>
<evidence type="ECO:0000256" key="6">
    <source>
        <dbReference type="PIRSR" id="PIRSR000149-4"/>
    </source>
</evidence>
<feature type="binding site" evidence="5">
    <location>
        <position position="315"/>
    </location>
    <ligand>
        <name>NAD(+)</name>
        <dbReference type="ChEBI" id="CHEBI:57540"/>
    </ligand>
</feature>
<dbReference type="Gene3D" id="3.30.360.10">
    <property type="entry name" value="Dihydrodipicolinate Reductase, domain 2"/>
    <property type="match status" value="1"/>
</dbReference>
<reference evidence="10" key="1">
    <citation type="journal article" date="2023" name="Int. J. Syst. Evol. Microbiol.">
        <title>Collibacillus ludicampi gen. nov., sp. nov., a new soil bacterium of the family Alicyclobacillaceae.</title>
        <authorList>
            <person name="Jojima T."/>
            <person name="Ioku Y."/>
            <person name="Fukuta Y."/>
            <person name="Shirasaka N."/>
            <person name="Matsumura Y."/>
            <person name="Mori M."/>
        </authorList>
    </citation>
    <scope>NUCLEOTIDE SEQUENCE</scope>
    <source>
        <strain evidence="10">TP075</strain>
    </source>
</reference>
<feature type="binding site" evidence="4">
    <location>
        <begin position="151"/>
        <end position="153"/>
    </location>
    <ligand>
        <name>D-glyceraldehyde 3-phosphate</name>
        <dbReference type="ChEBI" id="CHEBI:59776"/>
    </ligand>
</feature>
<feature type="binding site" evidence="5">
    <location>
        <position position="78"/>
    </location>
    <ligand>
        <name>NAD(+)</name>
        <dbReference type="ChEBI" id="CHEBI:57540"/>
    </ligand>
</feature>
<dbReference type="InterPro" id="IPR020829">
    <property type="entry name" value="GlycerAld_3-P_DH_cat"/>
</dbReference>
<keyword evidence="5" id="KW-0547">Nucleotide-binding</keyword>
<evidence type="ECO:0000256" key="1">
    <source>
        <dbReference type="ARBA" id="ARBA00007406"/>
    </source>
</evidence>
<dbReference type="InterPro" id="IPR020831">
    <property type="entry name" value="GlycerAld/Erythrose_P_DH"/>
</dbReference>
<dbReference type="GO" id="GO:0006006">
    <property type="term" value="P:glucose metabolic process"/>
    <property type="evidence" value="ECO:0007669"/>
    <property type="project" value="InterPro"/>
</dbReference>
<evidence type="ECO:0000256" key="5">
    <source>
        <dbReference type="PIRSR" id="PIRSR000149-3"/>
    </source>
</evidence>
<evidence type="ECO:0000256" key="4">
    <source>
        <dbReference type="PIRSR" id="PIRSR000149-2"/>
    </source>
</evidence>
<comment type="caution">
    <text evidence="10">The sequence shown here is derived from an EMBL/GenBank/DDBJ whole genome shotgun (WGS) entry which is preliminary data.</text>
</comment>
<evidence type="ECO:0000313" key="10">
    <source>
        <dbReference type="EMBL" id="GIM48325.1"/>
    </source>
</evidence>
<dbReference type="InterPro" id="IPR054835">
    <property type="entry name" value="G3PDH_Arsen"/>
</dbReference>
<dbReference type="EMBL" id="BOQE01000001">
    <property type="protein sequence ID" value="GIM48325.1"/>
    <property type="molecule type" value="Genomic_DNA"/>
</dbReference>
<dbReference type="FunFam" id="3.40.50.720:FF:000001">
    <property type="entry name" value="Glyceraldehyde-3-phosphate dehydrogenase"/>
    <property type="match status" value="1"/>
</dbReference>
<evidence type="ECO:0000256" key="7">
    <source>
        <dbReference type="RuleBase" id="RU000397"/>
    </source>
</evidence>
<feature type="active site" description="Nucleophile" evidence="3">
    <location>
        <position position="152"/>
    </location>
</feature>
<comment type="similarity">
    <text evidence="1 7">Belongs to the glyceraldehyde-3-phosphate dehydrogenase family.</text>
</comment>
<gene>
    <name evidence="10" type="primary">gapB</name>
    <name evidence="10" type="ORF">DNHGIG_38740</name>
</gene>
<accession>A0AAV4LKU7</accession>
<dbReference type="GO" id="GO:0051287">
    <property type="term" value="F:NAD binding"/>
    <property type="evidence" value="ECO:0007669"/>
    <property type="project" value="InterPro"/>
</dbReference>
<dbReference type="Pfam" id="PF02800">
    <property type="entry name" value="Gp_dh_C"/>
    <property type="match status" value="1"/>
</dbReference>
<feature type="binding site" evidence="4">
    <location>
        <begin position="210"/>
        <end position="211"/>
    </location>
    <ligand>
        <name>D-glyceraldehyde 3-phosphate</name>
        <dbReference type="ChEBI" id="CHEBI:59776"/>
    </ligand>
</feature>
<dbReference type="NCBIfam" id="NF005830">
    <property type="entry name" value="PRK07729.1"/>
    <property type="match status" value="1"/>
</dbReference>
<dbReference type="PRINTS" id="PR00078">
    <property type="entry name" value="G3PDHDRGNASE"/>
</dbReference>
<keyword evidence="11" id="KW-1185">Reference proteome</keyword>
<evidence type="ECO:0000313" key="11">
    <source>
        <dbReference type="Proteomes" id="UP001057291"/>
    </source>
</evidence>
<feature type="binding site" evidence="5">
    <location>
        <position position="120"/>
    </location>
    <ligand>
        <name>NAD(+)</name>
        <dbReference type="ChEBI" id="CHEBI:57540"/>
    </ligand>
</feature>
<keyword evidence="5" id="KW-0520">NAD</keyword>
<dbReference type="GO" id="GO:0050661">
    <property type="term" value="F:NADP binding"/>
    <property type="evidence" value="ECO:0007669"/>
    <property type="project" value="InterPro"/>
</dbReference>
<evidence type="ECO:0000256" key="3">
    <source>
        <dbReference type="PIRSR" id="PIRSR000149-1"/>
    </source>
</evidence>
<dbReference type="Pfam" id="PF00044">
    <property type="entry name" value="Gp_dh_N"/>
    <property type="match status" value="1"/>
</dbReference>
<dbReference type="Gene3D" id="3.40.50.720">
    <property type="entry name" value="NAD(P)-binding Rossmann-like Domain"/>
    <property type="match status" value="1"/>
</dbReference>
<name>A0AAV4LKU7_9BACL</name>
<dbReference type="RefSeq" id="WP_282201212.1">
    <property type="nucleotide sequence ID" value="NZ_BOQE01000001.1"/>
</dbReference>
<dbReference type="InterPro" id="IPR006424">
    <property type="entry name" value="Glyceraldehyde-3-P_DH_1"/>
</dbReference>
<dbReference type="PANTHER" id="PTHR43148">
    <property type="entry name" value="GLYCERALDEHYDE-3-PHOSPHATE DEHYDROGENASE 2"/>
    <property type="match status" value="1"/>
</dbReference>
<dbReference type="SUPFAM" id="SSF55347">
    <property type="entry name" value="Glyceraldehyde-3-phosphate dehydrogenase-like, C-terminal domain"/>
    <property type="match status" value="1"/>
</dbReference>
<evidence type="ECO:0000256" key="2">
    <source>
        <dbReference type="ARBA" id="ARBA00023002"/>
    </source>
</evidence>
<dbReference type="AlphaFoldDB" id="A0AAV4LKU7"/>
<dbReference type="SUPFAM" id="SSF51735">
    <property type="entry name" value="NAD(P)-binding Rossmann-fold domains"/>
    <property type="match status" value="1"/>
</dbReference>
<feature type="binding site" evidence="4">
    <location>
        <position position="233"/>
    </location>
    <ligand>
        <name>D-glyceraldehyde 3-phosphate</name>
        <dbReference type="ChEBI" id="CHEBI:59776"/>
    </ligand>
</feature>
<dbReference type="CDD" id="cd18126">
    <property type="entry name" value="GAPDH_I_C"/>
    <property type="match status" value="1"/>
</dbReference>
<feature type="binding site" evidence="4">
    <location>
        <position position="182"/>
    </location>
    <ligand>
        <name>D-glyceraldehyde 3-phosphate</name>
        <dbReference type="ChEBI" id="CHEBI:59776"/>
    </ligand>
</feature>
<dbReference type="SMART" id="SM00846">
    <property type="entry name" value="Gp_dh_N"/>
    <property type="match status" value="1"/>
</dbReference>
<dbReference type="InterPro" id="IPR036291">
    <property type="entry name" value="NAD(P)-bd_dom_sf"/>
</dbReference>
<dbReference type="FunFam" id="3.30.360.10:FF:000002">
    <property type="entry name" value="Glyceraldehyde-3-phosphate dehydrogenase"/>
    <property type="match status" value="1"/>
</dbReference>
<dbReference type="NCBIfam" id="TIGR01534">
    <property type="entry name" value="GAPDH-I"/>
    <property type="match status" value="1"/>
</dbReference>
<organism evidence="10 11">
    <name type="scientific">Collibacillus ludicampi</name>
    <dbReference type="NCBI Taxonomy" id="2771369"/>
    <lineage>
        <taxon>Bacteria</taxon>
        <taxon>Bacillati</taxon>
        <taxon>Bacillota</taxon>
        <taxon>Bacilli</taxon>
        <taxon>Bacillales</taxon>
        <taxon>Alicyclobacillaceae</taxon>
        <taxon>Collibacillus</taxon>
    </lineage>
</organism>
<feature type="domain" description="Glyceraldehyde 3-phosphate dehydrogenase NAD(P) binding" evidence="9">
    <location>
        <begin position="3"/>
        <end position="152"/>
    </location>
</feature>
<proteinExistence type="inferred from homology"/>
<dbReference type="NCBIfam" id="NF033735">
    <property type="entry name" value="G3PDH_Arsen"/>
    <property type="match status" value="1"/>
</dbReference>
<dbReference type="CDD" id="cd05214">
    <property type="entry name" value="GAPDH_I_N"/>
    <property type="match status" value="1"/>
</dbReference>
<feature type="site" description="Activates thiol group during catalysis" evidence="6">
    <location>
        <position position="179"/>
    </location>
</feature>
<dbReference type="EC" id="1.2.1.-" evidence="8"/>
<protein>
    <recommendedName>
        <fullName evidence="8">Glyceraldehyde-3-phosphate dehydrogenase</fullName>
        <ecNumber evidence="8">1.2.1.-</ecNumber>
    </recommendedName>
</protein>
<evidence type="ECO:0000259" key="9">
    <source>
        <dbReference type="SMART" id="SM00846"/>
    </source>
</evidence>
<feature type="binding site" evidence="5">
    <location>
        <begin position="12"/>
        <end position="13"/>
    </location>
    <ligand>
        <name>NAD(+)</name>
        <dbReference type="ChEBI" id="CHEBI:57540"/>
    </ligand>
</feature>
<dbReference type="Proteomes" id="UP001057291">
    <property type="component" value="Unassembled WGS sequence"/>
</dbReference>
<sequence length="343" mass="37540">MAIKIAINGFGRIGRMVFRRAMNDPDLDIVAINGTADAHTLAHLLKYDSIHGRLDAKLEAEENALIVNDKRIQILSDREPLNLPWGDLGIDIVIEATGKFRSKETAGKHLQKGAKKVIITAPGKDEDITIVMGVNEEAYDPENHHIISNASCTTNCLAPVAKVLHKRFGIQQGLMTTVHAYTNDQKNLDNPHKDLRRARACATSIIPTTTGAAKAVALVIPELKGKLNGLALRVPTTNVSIVDLVATLEKEITAEEVNQALREAAEGELKDILAFTDEPLVSVDFVGHSASSIVDGLSTMVVGERTVKVLAWYDNEWGYSCRVVDLARMVGQKMYQKEPVLMH</sequence>
<dbReference type="GO" id="GO:0016620">
    <property type="term" value="F:oxidoreductase activity, acting on the aldehyde or oxo group of donors, NAD or NADP as acceptor"/>
    <property type="evidence" value="ECO:0007669"/>
    <property type="project" value="InterPro"/>
</dbReference>
<evidence type="ECO:0000256" key="8">
    <source>
        <dbReference type="RuleBase" id="RU361160"/>
    </source>
</evidence>
<keyword evidence="2 8" id="KW-0560">Oxidoreductase</keyword>
<dbReference type="InterPro" id="IPR020830">
    <property type="entry name" value="GlycerAld_3-P_DH_AS"/>
</dbReference>